<feature type="compositionally biased region" description="Acidic residues" evidence="2">
    <location>
        <begin position="176"/>
        <end position="188"/>
    </location>
</feature>
<keyword evidence="5" id="KW-1185">Reference proteome</keyword>
<protein>
    <recommendedName>
        <fullName evidence="3">Chromatin target of PRMT1 protein C-terminal domain-containing protein</fullName>
    </recommendedName>
</protein>
<feature type="region of interest" description="Disordered" evidence="2">
    <location>
        <begin position="36"/>
        <end position="69"/>
    </location>
</feature>
<proteinExistence type="predicted"/>
<organism evidence="4 5">
    <name type="scientific">Ceratodon purpureus</name>
    <name type="common">Fire moss</name>
    <name type="synonym">Dicranum purpureum</name>
    <dbReference type="NCBI Taxonomy" id="3225"/>
    <lineage>
        <taxon>Eukaryota</taxon>
        <taxon>Viridiplantae</taxon>
        <taxon>Streptophyta</taxon>
        <taxon>Embryophyta</taxon>
        <taxon>Bryophyta</taxon>
        <taxon>Bryophytina</taxon>
        <taxon>Bryopsida</taxon>
        <taxon>Dicranidae</taxon>
        <taxon>Pseudoditrichales</taxon>
        <taxon>Ditrichaceae</taxon>
        <taxon>Ceratodon</taxon>
    </lineage>
</organism>
<feature type="region of interest" description="Disordered" evidence="2">
    <location>
        <begin position="86"/>
        <end position="236"/>
    </location>
</feature>
<evidence type="ECO:0000256" key="1">
    <source>
        <dbReference type="ARBA" id="ARBA00022884"/>
    </source>
</evidence>
<gene>
    <name evidence="4" type="ORF">KC19_5G009400</name>
</gene>
<feature type="compositionally biased region" description="Basic and acidic residues" evidence="2">
    <location>
        <begin position="128"/>
        <end position="158"/>
    </location>
</feature>
<reference evidence="4" key="1">
    <citation type="submission" date="2020-06" db="EMBL/GenBank/DDBJ databases">
        <title>WGS assembly of Ceratodon purpureus strain R40.</title>
        <authorList>
            <person name="Carey S.B."/>
            <person name="Jenkins J."/>
            <person name="Shu S."/>
            <person name="Lovell J.T."/>
            <person name="Sreedasyam A."/>
            <person name="Maumus F."/>
            <person name="Tiley G.P."/>
            <person name="Fernandez-Pozo N."/>
            <person name="Barry K."/>
            <person name="Chen C."/>
            <person name="Wang M."/>
            <person name="Lipzen A."/>
            <person name="Daum C."/>
            <person name="Saski C.A."/>
            <person name="Payton A.C."/>
            <person name="Mcbreen J.C."/>
            <person name="Conrad R.E."/>
            <person name="Kollar L.M."/>
            <person name="Olsson S."/>
            <person name="Huttunen S."/>
            <person name="Landis J.B."/>
            <person name="Wickett N.J."/>
            <person name="Johnson M.G."/>
            <person name="Rensing S.A."/>
            <person name="Grimwood J."/>
            <person name="Schmutz J."/>
            <person name="Mcdaniel S.F."/>
        </authorList>
    </citation>
    <scope>NUCLEOTIDE SEQUENCE</scope>
    <source>
        <strain evidence="4">R40</strain>
    </source>
</reference>
<evidence type="ECO:0000259" key="3">
    <source>
        <dbReference type="SMART" id="SM01218"/>
    </source>
</evidence>
<sequence>MQGQQGRRGGRGGGGGYHYRSHSHGFQPYAAAGGWGGYGGGGGGGGAGGYNHMQHGGGGGGGGGYGPVYTQRGAPRGGILPLGVQGAGILKRPTGPPQGPLLHGRGHQRGGGRGGGRGGRGGRGRGRGGRDKDKDQKPLTKEALDADLDEWRMKDKKNGGTSLDAELDDYWKNNKEDDDPTDKDDGELLESSPAEEPAAPKADTPKSSKLAGKKPTGARTLDRSNGEAPEPSNSGA</sequence>
<dbReference type="InterPro" id="IPR025715">
    <property type="entry name" value="FoP_C"/>
</dbReference>
<dbReference type="AlphaFoldDB" id="A0A8T0HWM0"/>
<dbReference type="SMART" id="SM01218">
    <property type="entry name" value="FoP_duplication"/>
    <property type="match status" value="1"/>
</dbReference>
<accession>A0A8T0HWM0</accession>
<dbReference type="Proteomes" id="UP000822688">
    <property type="component" value="Chromosome 5"/>
</dbReference>
<dbReference type="Pfam" id="PF13865">
    <property type="entry name" value="FoP_duplication"/>
    <property type="match status" value="1"/>
</dbReference>
<evidence type="ECO:0000313" key="4">
    <source>
        <dbReference type="EMBL" id="KAG0575512.1"/>
    </source>
</evidence>
<feature type="region of interest" description="Disordered" evidence="2">
    <location>
        <begin position="1"/>
        <end position="23"/>
    </location>
</feature>
<dbReference type="EMBL" id="CM026425">
    <property type="protein sequence ID" value="KAG0575512.1"/>
    <property type="molecule type" value="Genomic_DNA"/>
</dbReference>
<keyword evidence="1" id="KW-0694">RNA-binding</keyword>
<feature type="compositionally biased region" description="Gly residues" evidence="2">
    <location>
        <begin position="36"/>
        <end position="66"/>
    </location>
</feature>
<comment type="caution">
    <text evidence="4">The sequence shown here is derived from an EMBL/GenBank/DDBJ whole genome shotgun (WGS) entry which is preliminary data.</text>
</comment>
<name>A0A8T0HWM0_CERPU</name>
<evidence type="ECO:0000313" key="5">
    <source>
        <dbReference type="Proteomes" id="UP000822688"/>
    </source>
</evidence>
<feature type="domain" description="Chromatin target of PRMT1 protein C-terminal" evidence="3">
    <location>
        <begin position="81"/>
        <end position="177"/>
    </location>
</feature>
<evidence type="ECO:0000256" key="2">
    <source>
        <dbReference type="SAM" id="MobiDB-lite"/>
    </source>
</evidence>
<feature type="compositionally biased region" description="Low complexity" evidence="2">
    <location>
        <begin position="189"/>
        <end position="200"/>
    </location>
</feature>
<dbReference type="GO" id="GO:0003723">
    <property type="term" value="F:RNA binding"/>
    <property type="evidence" value="ECO:0007669"/>
    <property type="project" value="UniProtKB-KW"/>
</dbReference>